<dbReference type="Pfam" id="PF07463">
    <property type="entry name" value="NUMOD4"/>
    <property type="match status" value="1"/>
</dbReference>
<dbReference type="InterPro" id="IPR044925">
    <property type="entry name" value="His-Me_finger_sf"/>
</dbReference>
<reference evidence="4" key="1">
    <citation type="journal article" date="2021" name="Proc. Natl. Acad. Sci. U.S.A.">
        <title>A Catalog of Tens of Thousands of Viruses from Human Metagenomes Reveals Hidden Associations with Chronic Diseases.</title>
        <authorList>
            <person name="Tisza M.J."/>
            <person name="Buck C.B."/>
        </authorList>
    </citation>
    <scope>NUCLEOTIDE SEQUENCE</scope>
    <source>
        <strain evidence="4">CtkmZ20</strain>
    </source>
</reference>
<sequence length="253" mass="29539">MDNSIEIWKDIEGYEGMYQVSNMGRVRALDRVKPNSGGQIAKGHILPHSDNGHGYHFVSLWKFNKGRRFYVHRLVASAFIPNPNNFPIINHKDEDKSNNRHDNLEWCTQKYNANYGTHTRRVKESYIANGNNRSIDVYDMKGTFLKTFDCSNEACVELNVNRRALYSVCQGVVKSCKGYRFAFHGEELKPYEQKNRNHHVSVFQYDSEGYLSACYDSMRKAERENNLHRGFLRMNNIRHNGNIVKNGYRYIIV</sequence>
<dbReference type="Gene3D" id="1.10.10.10">
    <property type="entry name" value="Winged helix-like DNA-binding domain superfamily/Winged helix DNA-binding domain"/>
    <property type="match status" value="1"/>
</dbReference>
<keyword evidence="4" id="KW-0540">Nuclease</keyword>
<dbReference type="InterPro" id="IPR003647">
    <property type="entry name" value="Intron_nuc_1_rpt"/>
</dbReference>
<evidence type="ECO:0000259" key="3">
    <source>
        <dbReference type="Pfam" id="PF13392"/>
    </source>
</evidence>
<evidence type="ECO:0000259" key="2">
    <source>
        <dbReference type="Pfam" id="PF07463"/>
    </source>
</evidence>
<proteinExistence type="predicted"/>
<dbReference type="InterPro" id="IPR010902">
    <property type="entry name" value="NUMOD4"/>
</dbReference>
<dbReference type="Pfam" id="PF13392">
    <property type="entry name" value="HNH_3"/>
    <property type="match status" value="1"/>
</dbReference>
<name>A0A8S5NSV9_9CAUD</name>
<dbReference type="GO" id="GO:0016788">
    <property type="term" value="F:hydrolase activity, acting on ester bonds"/>
    <property type="evidence" value="ECO:0007669"/>
    <property type="project" value="InterPro"/>
</dbReference>
<dbReference type="SMART" id="SM00497">
    <property type="entry name" value="IENR1"/>
    <property type="match status" value="2"/>
</dbReference>
<dbReference type="InterPro" id="IPR003615">
    <property type="entry name" value="HNH_nuc"/>
</dbReference>
<dbReference type="Pfam" id="PF07453">
    <property type="entry name" value="NUMOD1"/>
    <property type="match status" value="1"/>
</dbReference>
<feature type="domain" description="HNH nuclease" evidence="3">
    <location>
        <begin position="70"/>
        <end position="113"/>
    </location>
</feature>
<evidence type="ECO:0000313" key="4">
    <source>
        <dbReference type="EMBL" id="DAD97777.1"/>
    </source>
</evidence>
<organism evidence="4">
    <name type="scientific">Myoviridae sp. ctkmZ20</name>
    <dbReference type="NCBI Taxonomy" id="2825166"/>
    <lineage>
        <taxon>Viruses</taxon>
        <taxon>Duplodnaviria</taxon>
        <taxon>Heunggongvirae</taxon>
        <taxon>Uroviricota</taxon>
        <taxon>Caudoviricetes</taxon>
    </lineage>
</organism>
<accession>A0A8S5NSV9</accession>
<keyword evidence="4" id="KW-0378">Hydrolase</keyword>
<feature type="domain" description="Nuclease-associated modular DNA-binding 1" evidence="1">
    <location>
        <begin position="136"/>
        <end position="163"/>
    </location>
</feature>
<dbReference type="InterPro" id="IPR010896">
    <property type="entry name" value="NUMOD1"/>
</dbReference>
<evidence type="ECO:0000259" key="1">
    <source>
        <dbReference type="Pfam" id="PF07453"/>
    </source>
</evidence>
<dbReference type="EMBL" id="BK015248">
    <property type="protein sequence ID" value="DAD97777.1"/>
    <property type="molecule type" value="Genomic_DNA"/>
</dbReference>
<feature type="domain" description="NUMOD4" evidence="2">
    <location>
        <begin position="6"/>
        <end position="61"/>
    </location>
</feature>
<dbReference type="InterPro" id="IPR036388">
    <property type="entry name" value="WH-like_DNA-bd_sf"/>
</dbReference>
<protein>
    <submittedName>
        <fullName evidence="4">Homing endonuclease</fullName>
    </submittedName>
</protein>
<dbReference type="GO" id="GO:0004519">
    <property type="term" value="F:endonuclease activity"/>
    <property type="evidence" value="ECO:0007669"/>
    <property type="project" value="UniProtKB-KW"/>
</dbReference>
<dbReference type="Gene3D" id="3.90.75.20">
    <property type="match status" value="1"/>
</dbReference>
<dbReference type="SUPFAM" id="SSF54060">
    <property type="entry name" value="His-Me finger endonucleases"/>
    <property type="match status" value="1"/>
</dbReference>
<keyword evidence="4" id="KW-0255">Endonuclease</keyword>